<dbReference type="Gene3D" id="3.30.565.10">
    <property type="entry name" value="Histidine kinase-like ATPase, C-terminal domain"/>
    <property type="match status" value="1"/>
</dbReference>
<dbReference type="Pfam" id="PF02518">
    <property type="entry name" value="HATPase_c"/>
    <property type="match status" value="1"/>
</dbReference>
<dbReference type="CDD" id="cd00082">
    <property type="entry name" value="HisKA"/>
    <property type="match status" value="1"/>
</dbReference>
<dbReference type="Gene3D" id="1.10.287.130">
    <property type="match status" value="1"/>
</dbReference>
<dbReference type="SUPFAM" id="SSF55781">
    <property type="entry name" value="GAF domain-like"/>
    <property type="match status" value="1"/>
</dbReference>
<keyword evidence="5" id="KW-0418">Kinase</keyword>
<dbReference type="Proteomes" id="UP000183210">
    <property type="component" value="Unassembled WGS sequence"/>
</dbReference>
<evidence type="ECO:0000313" key="8">
    <source>
        <dbReference type="EMBL" id="SER30780.1"/>
    </source>
</evidence>
<name>A0A9X8MGU2_9PSED</name>
<dbReference type="AlphaFoldDB" id="A0A9X8MGU2"/>
<evidence type="ECO:0000256" key="3">
    <source>
        <dbReference type="ARBA" id="ARBA00022553"/>
    </source>
</evidence>
<keyword evidence="3" id="KW-0597">Phosphoprotein</keyword>
<dbReference type="SUPFAM" id="SSF47384">
    <property type="entry name" value="Homodimeric domain of signal transducing histidine kinase"/>
    <property type="match status" value="1"/>
</dbReference>
<dbReference type="Pfam" id="PF00512">
    <property type="entry name" value="HisKA"/>
    <property type="match status" value="1"/>
</dbReference>
<dbReference type="SUPFAM" id="SSF55874">
    <property type="entry name" value="ATPase domain of HSP90 chaperone/DNA topoisomerase II/histidine kinase"/>
    <property type="match status" value="1"/>
</dbReference>
<evidence type="ECO:0000259" key="7">
    <source>
        <dbReference type="PROSITE" id="PS50109"/>
    </source>
</evidence>
<dbReference type="InterPro" id="IPR005467">
    <property type="entry name" value="His_kinase_dom"/>
</dbReference>
<evidence type="ECO:0000256" key="5">
    <source>
        <dbReference type="ARBA" id="ARBA00022777"/>
    </source>
</evidence>
<evidence type="ECO:0000313" key="9">
    <source>
        <dbReference type="Proteomes" id="UP000183210"/>
    </source>
</evidence>
<dbReference type="InterPro" id="IPR003594">
    <property type="entry name" value="HATPase_dom"/>
</dbReference>
<dbReference type="PROSITE" id="PS50109">
    <property type="entry name" value="HIS_KIN"/>
    <property type="match status" value="1"/>
</dbReference>
<evidence type="ECO:0000256" key="4">
    <source>
        <dbReference type="ARBA" id="ARBA00022679"/>
    </source>
</evidence>
<comment type="caution">
    <text evidence="8">The sequence shown here is derived from an EMBL/GenBank/DDBJ whole genome shotgun (WGS) entry which is preliminary data.</text>
</comment>
<dbReference type="SMART" id="SM00065">
    <property type="entry name" value="GAF"/>
    <property type="match status" value="1"/>
</dbReference>
<dbReference type="Pfam" id="PF01590">
    <property type="entry name" value="GAF"/>
    <property type="match status" value="1"/>
</dbReference>
<keyword evidence="4" id="KW-0808">Transferase</keyword>
<dbReference type="SMART" id="SM00388">
    <property type="entry name" value="HisKA"/>
    <property type="match status" value="1"/>
</dbReference>
<dbReference type="PANTHER" id="PTHR43711:SF1">
    <property type="entry name" value="HISTIDINE KINASE 1"/>
    <property type="match status" value="1"/>
</dbReference>
<proteinExistence type="predicted"/>
<protein>
    <recommendedName>
        <fullName evidence="2">histidine kinase</fullName>
        <ecNumber evidence="2">2.7.13.3</ecNumber>
    </recommendedName>
</protein>
<dbReference type="GO" id="GO:0000155">
    <property type="term" value="F:phosphorelay sensor kinase activity"/>
    <property type="evidence" value="ECO:0007669"/>
    <property type="project" value="InterPro"/>
</dbReference>
<keyword evidence="6" id="KW-0902">Two-component regulatory system</keyword>
<dbReference type="InterPro" id="IPR050736">
    <property type="entry name" value="Sensor_HK_Regulatory"/>
</dbReference>
<dbReference type="InterPro" id="IPR003018">
    <property type="entry name" value="GAF"/>
</dbReference>
<accession>A0A9X8MGU2</accession>
<gene>
    <name evidence="8" type="ORF">SAMN05216409_116106</name>
</gene>
<dbReference type="EC" id="2.7.13.3" evidence="2"/>
<dbReference type="SMART" id="SM00387">
    <property type="entry name" value="HATPase_c"/>
    <property type="match status" value="1"/>
</dbReference>
<dbReference type="InterPro" id="IPR029016">
    <property type="entry name" value="GAF-like_dom_sf"/>
</dbReference>
<organism evidence="8 9">
    <name type="scientific">Pseudomonas lutea</name>
    <dbReference type="NCBI Taxonomy" id="243924"/>
    <lineage>
        <taxon>Bacteria</taxon>
        <taxon>Pseudomonadati</taxon>
        <taxon>Pseudomonadota</taxon>
        <taxon>Gammaproteobacteria</taxon>
        <taxon>Pseudomonadales</taxon>
        <taxon>Pseudomonadaceae</taxon>
        <taxon>Pseudomonas</taxon>
    </lineage>
</organism>
<feature type="domain" description="Histidine kinase" evidence="7">
    <location>
        <begin position="180"/>
        <end position="397"/>
    </location>
</feature>
<dbReference type="InterPro" id="IPR036890">
    <property type="entry name" value="HATPase_C_sf"/>
</dbReference>
<dbReference type="InterPro" id="IPR036097">
    <property type="entry name" value="HisK_dim/P_sf"/>
</dbReference>
<dbReference type="EMBL" id="FOEV01000016">
    <property type="protein sequence ID" value="SER30780.1"/>
    <property type="molecule type" value="Genomic_DNA"/>
</dbReference>
<evidence type="ECO:0000256" key="2">
    <source>
        <dbReference type="ARBA" id="ARBA00012438"/>
    </source>
</evidence>
<dbReference type="PANTHER" id="PTHR43711">
    <property type="entry name" value="TWO-COMPONENT HISTIDINE KINASE"/>
    <property type="match status" value="1"/>
</dbReference>
<dbReference type="InterPro" id="IPR003661">
    <property type="entry name" value="HisK_dim/P_dom"/>
</dbReference>
<evidence type="ECO:0000256" key="6">
    <source>
        <dbReference type="ARBA" id="ARBA00023012"/>
    </source>
</evidence>
<dbReference type="PRINTS" id="PR00344">
    <property type="entry name" value="BCTRLSENSOR"/>
</dbReference>
<dbReference type="RefSeq" id="WP_074829391.1">
    <property type="nucleotide sequence ID" value="NZ_FOEV01000016.1"/>
</dbReference>
<dbReference type="GeneID" id="300268796"/>
<comment type="catalytic activity">
    <reaction evidence="1">
        <text>ATP + protein L-histidine = ADP + protein N-phospho-L-histidine.</text>
        <dbReference type="EC" id="2.7.13.3"/>
    </reaction>
</comment>
<reference evidence="8 9" key="1">
    <citation type="submission" date="2016-10" db="EMBL/GenBank/DDBJ databases">
        <authorList>
            <person name="Varghese N."/>
            <person name="Submissions S."/>
        </authorList>
    </citation>
    <scope>NUCLEOTIDE SEQUENCE [LARGE SCALE GENOMIC DNA]</scope>
    <source>
        <strain evidence="8 9">LMG 21974</strain>
    </source>
</reference>
<dbReference type="InterPro" id="IPR004358">
    <property type="entry name" value="Sig_transdc_His_kin-like_C"/>
</dbReference>
<sequence length="397" mass="43983">MMRTLENDLSIIARISAVGVILKVISESTLLSFVAIARVTEDSWTTCAVLDLIGFGLKVGDPLDVTTTLCREVHASQDSILINHASADTRYCSHPTPKQYGFESYISVPIFRRDGSFFGTLCALDPEPANLDETKTLAMMSSFTHLLSLEIETQENLIETESKLLDEKLTAKSREHFLALVGHDLRNPLFSICAGAQRLLKTPREDQERSLVELIHSSAQRALRMVEDIFDFSRGQLGNGIPLAKEERGNLELHLRQVVNEPQATYPDRCIESAVNTLGTVYCDCDRLVQLLSNLTANAIQHGNPQSPILIRAEVENGLLTLSVHNDGEPLSENILSGLFQPYWRASRTTLQTNLQQGLGIGLYIVNEIARSHGGHMKVDSNRDSGTVFTLTMPVNR</sequence>
<dbReference type="Gene3D" id="3.30.450.40">
    <property type="match status" value="1"/>
</dbReference>
<evidence type="ECO:0000256" key="1">
    <source>
        <dbReference type="ARBA" id="ARBA00000085"/>
    </source>
</evidence>